<evidence type="ECO:0000313" key="3">
    <source>
        <dbReference type="EMBL" id="MBC8576864.1"/>
    </source>
</evidence>
<feature type="transmembrane region" description="Helical" evidence="2">
    <location>
        <begin position="105"/>
        <end position="130"/>
    </location>
</feature>
<dbReference type="EMBL" id="JACRTB010000016">
    <property type="protein sequence ID" value="MBC8576864.1"/>
    <property type="molecule type" value="Genomic_DNA"/>
</dbReference>
<keyword evidence="2" id="KW-0472">Membrane</keyword>
<dbReference type="RefSeq" id="WP_262400341.1">
    <property type="nucleotide sequence ID" value="NZ_JACRTB010000016.1"/>
</dbReference>
<comment type="caution">
    <text evidence="3">The sequence shown here is derived from an EMBL/GenBank/DDBJ whole genome shotgun (WGS) entry which is preliminary data.</text>
</comment>
<proteinExistence type="predicted"/>
<feature type="region of interest" description="Disordered" evidence="1">
    <location>
        <begin position="1"/>
        <end position="39"/>
    </location>
</feature>
<sequence>MSELNQFPERPDNGHGFTPEKGADSAGNPLVSPSAVPPAPQRVRRVGTFTMGLSLIASGAVALICLFDPGFDIITVLRFSPLVLILLGTEVLLSSVIFRNDRLKYDFWSGVVCFFLICMSVGAALLPPLWEQYGPGRERLRTELAHQAETLCYDALKGEPSIQSLDIDLDLAGGLSEYRDASLEDLSRAGRIFLHFTLAGDFTGEKQFAEKAHDILERLSALPFTPAHVSFSGAGKSSEQARHYTLSLDGLFALRQNADSLAQMVEDDSEWSRIEEERQALEQERQELYAELDEQRETLSQERERLFMELEEEREQMQAETEQQRTEPAVQSGT</sequence>
<evidence type="ECO:0000256" key="1">
    <source>
        <dbReference type="SAM" id="MobiDB-lite"/>
    </source>
</evidence>
<organism evidence="3 4">
    <name type="scientific">Yanshouia hominis</name>
    <dbReference type="NCBI Taxonomy" id="2763673"/>
    <lineage>
        <taxon>Bacteria</taxon>
        <taxon>Bacillati</taxon>
        <taxon>Bacillota</taxon>
        <taxon>Clostridia</taxon>
        <taxon>Eubacteriales</taxon>
        <taxon>Oscillospiraceae</taxon>
        <taxon>Yanshouia</taxon>
    </lineage>
</organism>
<reference evidence="3 4" key="1">
    <citation type="submission" date="2020-08" db="EMBL/GenBank/DDBJ databases">
        <title>Genome public.</title>
        <authorList>
            <person name="Liu C."/>
            <person name="Sun Q."/>
        </authorList>
    </citation>
    <scope>NUCLEOTIDE SEQUENCE [LARGE SCALE GENOMIC DNA]</scope>
    <source>
        <strain evidence="3 4">BX1</strain>
    </source>
</reference>
<feature type="region of interest" description="Disordered" evidence="1">
    <location>
        <begin position="310"/>
        <end position="334"/>
    </location>
</feature>
<keyword evidence="2" id="KW-0812">Transmembrane</keyword>
<keyword evidence="2" id="KW-1133">Transmembrane helix</keyword>
<evidence type="ECO:0000256" key="2">
    <source>
        <dbReference type="SAM" id="Phobius"/>
    </source>
</evidence>
<feature type="transmembrane region" description="Helical" evidence="2">
    <location>
        <begin position="79"/>
        <end position="98"/>
    </location>
</feature>
<accession>A0ABR7NKE6</accession>
<evidence type="ECO:0008006" key="5">
    <source>
        <dbReference type="Google" id="ProtNLM"/>
    </source>
</evidence>
<feature type="transmembrane region" description="Helical" evidence="2">
    <location>
        <begin position="46"/>
        <end position="67"/>
    </location>
</feature>
<gene>
    <name evidence="3" type="ORF">H8717_10675</name>
</gene>
<dbReference type="Proteomes" id="UP000658131">
    <property type="component" value="Unassembled WGS sequence"/>
</dbReference>
<keyword evidence="4" id="KW-1185">Reference proteome</keyword>
<evidence type="ECO:0000313" key="4">
    <source>
        <dbReference type="Proteomes" id="UP000658131"/>
    </source>
</evidence>
<protein>
    <recommendedName>
        <fullName evidence="5">DUF308 domain-containing protein</fullName>
    </recommendedName>
</protein>
<name>A0ABR7NKE6_9FIRM</name>